<accession>A0AAW1MV31</accession>
<protein>
    <submittedName>
        <fullName evidence="1">Uncharacterized protein</fullName>
    </submittedName>
</protein>
<keyword evidence="2" id="KW-1185">Reference proteome</keyword>
<proteinExistence type="predicted"/>
<gene>
    <name evidence="1" type="ORF">RND81_02G162500</name>
</gene>
<comment type="caution">
    <text evidence="1">The sequence shown here is derived from an EMBL/GenBank/DDBJ whole genome shotgun (WGS) entry which is preliminary data.</text>
</comment>
<dbReference type="AlphaFoldDB" id="A0AAW1MV31"/>
<dbReference type="EMBL" id="JBDFQZ010000002">
    <property type="protein sequence ID" value="KAK9749967.1"/>
    <property type="molecule type" value="Genomic_DNA"/>
</dbReference>
<organism evidence="1 2">
    <name type="scientific">Saponaria officinalis</name>
    <name type="common">Common soapwort</name>
    <name type="synonym">Lychnis saponaria</name>
    <dbReference type="NCBI Taxonomy" id="3572"/>
    <lineage>
        <taxon>Eukaryota</taxon>
        <taxon>Viridiplantae</taxon>
        <taxon>Streptophyta</taxon>
        <taxon>Embryophyta</taxon>
        <taxon>Tracheophyta</taxon>
        <taxon>Spermatophyta</taxon>
        <taxon>Magnoliopsida</taxon>
        <taxon>eudicotyledons</taxon>
        <taxon>Gunneridae</taxon>
        <taxon>Pentapetalae</taxon>
        <taxon>Caryophyllales</taxon>
        <taxon>Caryophyllaceae</taxon>
        <taxon>Caryophylleae</taxon>
        <taxon>Saponaria</taxon>
    </lineage>
</organism>
<evidence type="ECO:0000313" key="2">
    <source>
        <dbReference type="Proteomes" id="UP001443914"/>
    </source>
</evidence>
<evidence type="ECO:0000313" key="1">
    <source>
        <dbReference type="EMBL" id="KAK9749967.1"/>
    </source>
</evidence>
<sequence length="149" mass="17412">MAYVPFKDYWLIPNKHGYLTSYPKLTSIKIWNTRWLYVYSLAPWKIPRHFHNNVVHHRLGTSTEWLLSQVFEADQIHLAKAEPQIVDFFKSTGATKTLFFRIGFLRQKSCFLRAIRMDMNLSALKGSVTIAKLLNDIAMLQGYFLSLKS</sequence>
<name>A0AAW1MV31_SAPOF</name>
<reference evidence="1" key="1">
    <citation type="submission" date="2024-03" db="EMBL/GenBank/DDBJ databases">
        <title>WGS assembly of Saponaria officinalis var. Norfolk2.</title>
        <authorList>
            <person name="Jenkins J."/>
            <person name="Shu S."/>
            <person name="Grimwood J."/>
            <person name="Barry K."/>
            <person name="Goodstein D."/>
            <person name="Schmutz J."/>
            <person name="Leebens-Mack J."/>
            <person name="Osbourn A."/>
        </authorList>
    </citation>
    <scope>NUCLEOTIDE SEQUENCE [LARGE SCALE GENOMIC DNA]</scope>
    <source>
        <strain evidence="1">JIC</strain>
    </source>
</reference>
<dbReference type="Proteomes" id="UP001443914">
    <property type="component" value="Unassembled WGS sequence"/>
</dbReference>